<gene>
    <name evidence="1" type="ORF">ARR48_00415</name>
</gene>
<evidence type="ECO:0000313" key="2">
    <source>
        <dbReference type="Proteomes" id="UP000368805"/>
    </source>
</evidence>
<proteinExistence type="predicted"/>
<accession>A0AAN3B8Z6</accession>
<sequence length="80" mass="9268">MQNNIVENLPIFRKVFLCFNTYVKIYITFLFVENTPLVSLSYLKVPFKAIDKFFTGCIIQKANSSHTKYLRANNMEGSHG</sequence>
<name>A0AAN3B8Z6_LISMN</name>
<evidence type="ECO:0000313" key="1">
    <source>
        <dbReference type="EMBL" id="EAE1630248.1"/>
    </source>
</evidence>
<organism evidence="1 2">
    <name type="scientific">Listeria monocytogenes</name>
    <dbReference type="NCBI Taxonomy" id="1639"/>
    <lineage>
        <taxon>Bacteria</taxon>
        <taxon>Bacillati</taxon>
        <taxon>Bacillota</taxon>
        <taxon>Bacilli</taxon>
        <taxon>Bacillales</taxon>
        <taxon>Listeriaceae</taxon>
        <taxon>Listeria</taxon>
    </lineage>
</organism>
<reference evidence="1 2" key="1">
    <citation type="submission" date="2018-06" db="EMBL/GenBank/DDBJ databases">
        <authorList>
            <consortium name="GenomeTrakr: Next Generation Sequencing Network for Food Pathogen Tracability"/>
        </authorList>
    </citation>
    <scope>NUCLEOTIDE SEQUENCE [LARGE SCALE GENOMIC DNA]</scope>
    <source>
        <strain evidence="1 2">FDA00006304</strain>
    </source>
</reference>
<dbReference type="Proteomes" id="UP000368805">
    <property type="component" value="Unassembled WGS sequence"/>
</dbReference>
<dbReference type="EMBL" id="AAAQVA010000001">
    <property type="protein sequence ID" value="EAE1630248.1"/>
    <property type="molecule type" value="Genomic_DNA"/>
</dbReference>
<protein>
    <submittedName>
        <fullName evidence="1">Uncharacterized protein</fullName>
    </submittedName>
</protein>
<dbReference type="AlphaFoldDB" id="A0AAN3B8Z6"/>
<comment type="caution">
    <text evidence="1">The sequence shown here is derived from an EMBL/GenBank/DDBJ whole genome shotgun (WGS) entry which is preliminary data.</text>
</comment>